<accession>A0A218VYS8</accession>
<dbReference type="Proteomes" id="UP000197138">
    <property type="component" value="Unassembled WGS sequence"/>
</dbReference>
<reference evidence="2" key="1">
    <citation type="journal article" date="2017" name="Plant J.">
        <title>The pomegranate (Punica granatum L.) genome and the genomics of punicalagin biosynthesis.</title>
        <authorList>
            <person name="Qin G."/>
            <person name="Xu C."/>
            <person name="Ming R."/>
            <person name="Tang H."/>
            <person name="Guyot R."/>
            <person name="Kramer E.M."/>
            <person name="Hu Y."/>
            <person name="Yi X."/>
            <person name="Qi Y."/>
            <person name="Xu X."/>
            <person name="Gao Z."/>
            <person name="Pan H."/>
            <person name="Jian J."/>
            <person name="Tian Y."/>
            <person name="Yue Z."/>
            <person name="Xu Y."/>
        </authorList>
    </citation>
    <scope>NUCLEOTIDE SEQUENCE [LARGE SCALE GENOMIC DNA]</scope>
    <source>
        <strain evidence="2">cv. Dabenzi</strain>
    </source>
</reference>
<evidence type="ECO:0000313" key="1">
    <source>
        <dbReference type="EMBL" id="OWM65368.1"/>
    </source>
</evidence>
<dbReference type="EMBL" id="MTKT01005615">
    <property type="protein sequence ID" value="OWM65368.1"/>
    <property type="molecule type" value="Genomic_DNA"/>
</dbReference>
<comment type="caution">
    <text evidence="1">The sequence shown here is derived from an EMBL/GenBank/DDBJ whole genome shotgun (WGS) entry which is preliminary data.</text>
</comment>
<gene>
    <name evidence="1" type="ORF">CDL15_Pgr008958</name>
</gene>
<proteinExistence type="predicted"/>
<sequence length="89" mass="9979">MKNEHTTGTLMIQKNKHKTIISRNSREVAVNPTYTNVFTGSAAILRSNWELYKSSLSYIPARKSISSSKIISPPKLKLQVLISRFVGSN</sequence>
<dbReference type="AlphaFoldDB" id="A0A218VYS8"/>
<organism evidence="1 2">
    <name type="scientific">Punica granatum</name>
    <name type="common">Pomegranate</name>
    <dbReference type="NCBI Taxonomy" id="22663"/>
    <lineage>
        <taxon>Eukaryota</taxon>
        <taxon>Viridiplantae</taxon>
        <taxon>Streptophyta</taxon>
        <taxon>Embryophyta</taxon>
        <taxon>Tracheophyta</taxon>
        <taxon>Spermatophyta</taxon>
        <taxon>Magnoliopsida</taxon>
        <taxon>eudicotyledons</taxon>
        <taxon>Gunneridae</taxon>
        <taxon>Pentapetalae</taxon>
        <taxon>rosids</taxon>
        <taxon>malvids</taxon>
        <taxon>Myrtales</taxon>
        <taxon>Lythraceae</taxon>
        <taxon>Punica</taxon>
    </lineage>
</organism>
<protein>
    <submittedName>
        <fullName evidence="1">Uncharacterized protein</fullName>
    </submittedName>
</protein>
<evidence type="ECO:0000313" key="2">
    <source>
        <dbReference type="Proteomes" id="UP000197138"/>
    </source>
</evidence>
<name>A0A218VYS8_PUNGR</name>